<dbReference type="InterPro" id="IPR053202">
    <property type="entry name" value="EGF_Rcpt_Signaling_Reg"/>
</dbReference>
<keyword evidence="2" id="KW-0808">Transferase</keyword>
<evidence type="ECO:0000313" key="3">
    <source>
        <dbReference type="Proteomes" id="UP000709466"/>
    </source>
</evidence>
<dbReference type="InterPro" id="IPR006342">
    <property type="entry name" value="FkbM_mtfrase"/>
</dbReference>
<dbReference type="GO" id="GO:0008168">
    <property type="term" value="F:methyltransferase activity"/>
    <property type="evidence" value="ECO:0007669"/>
    <property type="project" value="UniProtKB-KW"/>
</dbReference>
<feature type="domain" description="Methyltransferase FkbM" evidence="1">
    <location>
        <begin position="32"/>
        <end position="191"/>
    </location>
</feature>
<dbReference type="InterPro" id="IPR029063">
    <property type="entry name" value="SAM-dependent_MTases_sf"/>
</dbReference>
<reference evidence="2 3" key="1">
    <citation type="submission" date="2020-03" db="EMBL/GenBank/DDBJ databases">
        <title>Bacterial isolates of synthetic phycosphere.</title>
        <authorList>
            <person name="Fu H."/>
            <person name="Moran M.A."/>
        </authorList>
    </citation>
    <scope>NUCLEOTIDE SEQUENCE [LARGE SCALE GENOMIC DNA]</scope>
    <source>
        <strain evidence="2 3">HF1</strain>
    </source>
</reference>
<proteinExistence type="predicted"/>
<evidence type="ECO:0000259" key="1">
    <source>
        <dbReference type="Pfam" id="PF05050"/>
    </source>
</evidence>
<dbReference type="Gene3D" id="3.40.50.150">
    <property type="entry name" value="Vaccinia Virus protein VP39"/>
    <property type="match status" value="1"/>
</dbReference>
<dbReference type="GO" id="GO:0032259">
    <property type="term" value="P:methylation"/>
    <property type="evidence" value="ECO:0007669"/>
    <property type="project" value="UniProtKB-KW"/>
</dbReference>
<dbReference type="PANTHER" id="PTHR34009">
    <property type="entry name" value="PROTEIN STAR"/>
    <property type="match status" value="1"/>
</dbReference>
<dbReference type="Proteomes" id="UP000709466">
    <property type="component" value="Unassembled WGS sequence"/>
</dbReference>
<gene>
    <name evidence="2" type="ORF">HCZ30_11290</name>
</gene>
<evidence type="ECO:0000313" key="2">
    <source>
        <dbReference type="EMBL" id="NIY73014.1"/>
    </source>
</evidence>
<dbReference type="NCBIfam" id="TIGR01444">
    <property type="entry name" value="fkbM_fam"/>
    <property type="match status" value="1"/>
</dbReference>
<organism evidence="2 3">
    <name type="scientific">Marivivens donghaensis</name>
    <dbReference type="NCBI Taxonomy" id="1699413"/>
    <lineage>
        <taxon>Bacteria</taxon>
        <taxon>Pseudomonadati</taxon>
        <taxon>Pseudomonadota</taxon>
        <taxon>Alphaproteobacteria</taxon>
        <taxon>Rhodobacterales</taxon>
        <taxon>Paracoccaceae</taxon>
        <taxon>Marivivens group</taxon>
        <taxon>Marivivens</taxon>
    </lineage>
</organism>
<keyword evidence="3" id="KW-1185">Reference proteome</keyword>
<comment type="caution">
    <text evidence="2">The sequence shown here is derived from an EMBL/GenBank/DDBJ whole genome shotgun (WGS) entry which is preliminary data.</text>
</comment>
<keyword evidence="2" id="KW-0489">Methyltransferase</keyword>
<dbReference type="Pfam" id="PF05050">
    <property type="entry name" value="Methyltransf_21"/>
    <property type="match status" value="1"/>
</dbReference>
<protein>
    <submittedName>
        <fullName evidence="2">FkbM family methyltransferase</fullName>
    </submittedName>
</protein>
<dbReference type="RefSeq" id="WP_167638404.1">
    <property type="nucleotide sequence ID" value="NZ_JAATOP010000007.1"/>
</dbReference>
<accession>A0ABX0W1A6</accession>
<name>A0ABX0W1A6_9RHOB</name>
<sequence length="246" mass="28074">MERDDVDYIKPVRTFLLHWLNEQVGENVKVVQVGANDGTMADPLSPVIGRFKWSGLLIEPVPRYFAKLSEKYAGNEKMHLKNFAISNDGGTATIFHLSTKFEAEYPGWARGLASFDREHIEKAIKPQHVDSITVPCHPLSQILEEAGFNDANVLVVDVEGAEKLVFSSFRWAQFRPSIIEVETRHLPPNLKNWLFNHFHRGGYDVYDFGFDTIAIRRGWLPSSLRHLVALTRMNEFKVEPRKVDAA</sequence>
<dbReference type="SUPFAM" id="SSF53335">
    <property type="entry name" value="S-adenosyl-L-methionine-dependent methyltransferases"/>
    <property type="match status" value="1"/>
</dbReference>
<dbReference type="PANTHER" id="PTHR34009:SF2">
    <property type="entry name" value="PROTEIN STAR"/>
    <property type="match status" value="1"/>
</dbReference>
<dbReference type="EMBL" id="JAATOP010000007">
    <property type="protein sequence ID" value="NIY73014.1"/>
    <property type="molecule type" value="Genomic_DNA"/>
</dbReference>